<evidence type="ECO:0000256" key="2">
    <source>
        <dbReference type="SAM" id="MobiDB-lite"/>
    </source>
</evidence>
<dbReference type="PANTHER" id="PTHR12345">
    <property type="entry name" value="SYNTENIN RELATED"/>
    <property type="match status" value="1"/>
</dbReference>
<organism evidence="3 4">
    <name type="scientific">Glossina palpalis gambiensis</name>
    <dbReference type="NCBI Taxonomy" id="67801"/>
    <lineage>
        <taxon>Eukaryota</taxon>
        <taxon>Metazoa</taxon>
        <taxon>Ecdysozoa</taxon>
        <taxon>Arthropoda</taxon>
        <taxon>Hexapoda</taxon>
        <taxon>Insecta</taxon>
        <taxon>Pterygota</taxon>
        <taxon>Neoptera</taxon>
        <taxon>Endopterygota</taxon>
        <taxon>Diptera</taxon>
        <taxon>Brachycera</taxon>
        <taxon>Muscomorpha</taxon>
        <taxon>Hippoboscoidea</taxon>
        <taxon>Glossinidae</taxon>
        <taxon>Glossina</taxon>
    </lineage>
</organism>
<dbReference type="EnsemblMetazoa" id="GPPI046190-RA">
    <property type="protein sequence ID" value="GPPI046190-PA"/>
    <property type="gene ID" value="GPPI046190"/>
</dbReference>
<dbReference type="AlphaFoldDB" id="A0A1B0C0V1"/>
<feature type="compositionally biased region" description="Polar residues" evidence="2">
    <location>
        <begin position="934"/>
        <end position="955"/>
    </location>
</feature>
<feature type="compositionally biased region" description="Low complexity" evidence="2">
    <location>
        <begin position="793"/>
        <end position="815"/>
    </location>
</feature>
<evidence type="ECO:0008006" key="5">
    <source>
        <dbReference type="Google" id="ProtNLM"/>
    </source>
</evidence>
<dbReference type="VEuPathDB" id="VectorBase:GPPI046190"/>
<feature type="compositionally biased region" description="Polar residues" evidence="2">
    <location>
        <begin position="430"/>
        <end position="443"/>
    </location>
</feature>
<accession>A0A1B0C0V1</accession>
<dbReference type="GO" id="GO:0005886">
    <property type="term" value="C:plasma membrane"/>
    <property type="evidence" value="ECO:0007669"/>
    <property type="project" value="TreeGrafter"/>
</dbReference>
<keyword evidence="1" id="KW-0677">Repeat</keyword>
<name>A0A1B0C0V1_9MUSC</name>
<feature type="region of interest" description="Disordered" evidence="2">
    <location>
        <begin position="889"/>
        <end position="972"/>
    </location>
</feature>
<feature type="compositionally biased region" description="Polar residues" evidence="2">
    <location>
        <begin position="893"/>
        <end position="919"/>
    </location>
</feature>
<dbReference type="PANTHER" id="PTHR12345:SF11">
    <property type="entry name" value="FI13065P"/>
    <property type="match status" value="1"/>
</dbReference>
<feature type="region of interest" description="Disordered" evidence="2">
    <location>
        <begin position="774"/>
        <end position="838"/>
    </location>
</feature>
<reference evidence="3" key="2">
    <citation type="submission" date="2020-05" db="UniProtKB">
        <authorList>
            <consortium name="EnsemblMetazoa"/>
        </authorList>
    </citation>
    <scope>IDENTIFICATION</scope>
    <source>
        <strain evidence="3">IAEA</strain>
    </source>
</reference>
<reference evidence="4" key="1">
    <citation type="submission" date="2015-01" db="EMBL/GenBank/DDBJ databases">
        <authorList>
            <person name="Aksoy S."/>
            <person name="Warren W."/>
            <person name="Wilson R.K."/>
        </authorList>
    </citation>
    <scope>NUCLEOTIDE SEQUENCE [LARGE SCALE GENOMIC DNA]</scope>
    <source>
        <strain evidence="4">IAEA</strain>
    </source>
</reference>
<dbReference type="GO" id="GO:0005737">
    <property type="term" value="C:cytoplasm"/>
    <property type="evidence" value="ECO:0007669"/>
    <property type="project" value="TreeGrafter"/>
</dbReference>
<dbReference type="EMBL" id="JXJN01023774">
    <property type="status" value="NOT_ANNOTATED_CDS"/>
    <property type="molecule type" value="Genomic_DNA"/>
</dbReference>
<dbReference type="Proteomes" id="UP000092460">
    <property type="component" value="Unassembled WGS sequence"/>
</dbReference>
<keyword evidence="4" id="KW-1185">Reference proteome</keyword>
<feature type="region of interest" description="Disordered" evidence="2">
    <location>
        <begin position="408"/>
        <end position="443"/>
    </location>
</feature>
<dbReference type="InterPro" id="IPR051230">
    <property type="entry name" value="APP-Binding"/>
</dbReference>
<evidence type="ECO:0000256" key="1">
    <source>
        <dbReference type="ARBA" id="ARBA00022737"/>
    </source>
</evidence>
<evidence type="ECO:0000313" key="3">
    <source>
        <dbReference type="EnsemblMetazoa" id="GPPI046190-PA"/>
    </source>
</evidence>
<proteinExistence type="predicted"/>
<dbReference type="SUPFAM" id="SSF50729">
    <property type="entry name" value="PH domain-like"/>
    <property type="match status" value="1"/>
</dbReference>
<feature type="compositionally biased region" description="Polar residues" evidence="2">
    <location>
        <begin position="824"/>
        <end position="836"/>
    </location>
</feature>
<dbReference type="STRING" id="67801.A0A1B0C0V1"/>
<protein>
    <recommendedName>
        <fullName evidence="5">PH domain-containing protein</fullName>
    </recommendedName>
</protein>
<feature type="region of interest" description="Disordered" evidence="2">
    <location>
        <begin position="351"/>
        <end position="377"/>
    </location>
</feature>
<sequence>MSSSMAAPAAASGASIISAAASGLLGGMTRAPTNNTVPVTPMIAQFREIHKNTWLKRLTTDGKKITVGPKKSERSWVVFCVHDDTEALLEGYADPRQAPSHNPEWIVSMQDALHISHALIPNSHEFEFVVTLSSEVVRFHAMDIMQEWVETLRSKLREMKILSPRENLYTKLPEVRAPLLPTRDPTSPLPAPPPVPAALVPGVERITPQSTQNQANALLHTNSNENVNISTRNSNNGVHSTSTSDLAITSLSASVANAVTTAVTLCSNSSLASHVNSVCYTTSVTATTSPFTSMSNTLTQNLLNMLSDPISAYSEQINEAVSSSSSLADTDDITLAISMDKDLKTPLKNMQLSESSGDDDSIGPLLRKPTEGIDNTSVSNSVRVDVLTGHRASADQIKNLQNILQCDRHIPRPQTSRSLSAGAAEKSKRIPNNQPSSSQKSMLETCDHNSIQPIPNNNKGNNITELEINADFENLVSSLVLKEPTPTVTDAKTNITIIQVSTPAGNVRSLGNHESVQDPQKLSHKNAAEEIFKFPENLIPITSAACTTKQHDYRSNVQIIPSSIGSNTSTTVQVIGEAQHSQSASTANQYSNPIKKQTQIIPSAPTAATMTDEQNQQITTVHVLGKETTYGTLFTTPSTSASSSHTSTPKLSKKIILSANASGITNIAVNNIKEEVILIRKPLNNDGLATEDRPTSVKINPLHYDKVFLSSSVPSGGQKPATTGSAHGTCASPKWNCQRQLTPTSSNEDTGAVAVAPPSPIIKVSAANGVEFKQKCKPQSPKHVNSADKVHKNSAQSSNTQTTSVVHPLPSSSLSSRRRIPSPQNIRSAETTSQKPFCSRTPFLLTRGHTEAVISTRPSRRDFHLFNKVAANKKKPCSQQTNANIGQGIKQGIKSSNNNGDNSTAIPSSSAFAPTSRVASESLEQRRRSSSTSDAHAQQQSRGTNNNDLPNRSSGHGNGPLRQPPHSFRIADNIGGISNSAINLPTSASPSKRMSLREQQVMQLRREIMHPGGVRLQLRRKDCLGSIAWVDAFGAVWVAGWKQREHPVLYNALHIGDQLLSIAGVTINSAAEANKIIRNANTLFVCFDDVIVVVIIFTNSVEVLLRRIPFGRGYAIRRDREGQCLGLIRDGNTATIVDVVPNSLAARHGLPPKAQSFDGSTLTFWILTEINGRPLNLFFKENEIRDRLNSVGRDISILVQPSDLITKLKKQLKSLRSYKDYLSVSSYSKLDEVTASMVSDFVILYPLPIVTSLYYRNIHEKRQCAPVDANYCEG</sequence>
<evidence type="ECO:0000313" key="4">
    <source>
        <dbReference type="Proteomes" id="UP000092460"/>
    </source>
</evidence>